<dbReference type="GO" id="GO:0016042">
    <property type="term" value="P:lipid catabolic process"/>
    <property type="evidence" value="ECO:0007669"/>
    <property type="project" value="UniProtKB-KW"/>
</dbReference>
<evidence type="ECO:0000256" key="1">
    <source>
        <dbReference type="ARBA" id="ARBA00004229"/>
    </source>
</evidence>
<keyword evidence="2" id="KW-0150">Chloroplast</keyword>
<keyword evidence="4" id="KW-0378">Hydrolase</keyword>
<sequence>MYSYLIPSLLLSTTAFAYPVIPTLGLGLPDFARLAKITSINHCQVEPTLFLSDEKHGYLTYIEPSYMDLFLDKVVSSESTEPVSLQSTEFFEDLPKDIRVDPLAKEIFEESAEELMNEVRNELANSKHIKKIELVGHGFGGSIALLHALHIQMSLEDLSIPIEVTMFGSPRVGNQPFVEHVMDQLATFSNRIHLVSSPTDPVPHLPPRGALKTGYRDIPFTHMWDINHDGKVVYKHSTLSVKNFLNLSSSTRGEDLSDMRLASHWASVEGVTFERCLE</sequence>
<keyword evidence="5" id="KW-0809">Transit peptide</keyword>
<dbReference type="EMBL" id="LN483167">
    <property type="protein sequence ID" value="CDZ97392.1"/>
    <property type="molecule type" value="Genomic_DNA"/>
</dbReference>
<feature type="domain" description="Fungal lipase-type" evidence="8">
    <location>
        <begin position="96"/>
        <end position="208"/>
    </location>
</feature>
<comment type="subcellular location">
    <subcellularLocation>
        <location evidence="1">Plastid</location>
        <location evidence="1">Chloroplast</location>
    </subcellularLocation>
</comment>
<evidence type="ECO:0000256" key="2">
    <source>
        <dbReference type="ARBA" id="ARBA00022528"/>
    </source>
</evidence>
<dbReference type="PANTHER" id="PTHR31403">
    <property type="entry name" value="PHOSPHOLIPASE A1-IBETA2, CHLOROPLASTIC"/>
    <property type="match status" value="1"/>
</dbReference>
<dbReference type="SUPFAM" id="SSF53474">
    <property type="entry name" value="alpha/beta-Hydrolases"/>
    <property type="match status" value="1"/>
</dbReference>
<dbReference type="GO" id="GO:0004620">
    <property type="term" value="F:phospholipase activity"/>
    <property type="evidence" value="ECO:0007669"/>
    <property type="project" value="UniProtKB-ARBA"/>
</dbReference>
<keyword evidence="7" id="KW-0443">Lipid metabolism</keyword>
<accession>A0A0F7SKD9</accession>
<proteinExistence type="predicted"/>
<dbReference type="Gene3D" id="3.40.50.1820">
    <property type="entry name" value="alpha/beta hydrolase"/>
    <property type="match status" value="1"/>
</dbReference>
<evidence type="ECO:0000259" key="8">
    <source>
        <dbReference type="Pfam" id="PF01764"/>
    </source>
</evidence>
<dbReference type="InterPro" id="IPR002921">
    <property type="entry name" value="Fungal_lipase-type"/>
</dbReference>
<evidence type="ECO:0000256" key="7">
    <source>
        <dbReference type="ARBA" id="ARBA00023098"/>
    </source>
</evidence>
<name>A0A0F7SKD9_PHARH</name>
<evidence type="ECO:0000256" key="3">
    <source>
        <dbReference type="ARBA" id="ARBA00022640"/>
    </source>
</evidence>
<reference evidence="9" key="1">
    <citation type="submission" date="2014-08" db="EMBL/GenBank/DDBJ databases">
        <authorList>
            <person name="Sharma Rahul"/>
            <person name="Thines Marco"/>
        </authorList>
    </citation>
    <scope>NUCLEOTIDE SEQUENCE</scope>
</reference>
<dbReference type="Pfam" id="PF01764">
    <property type="entry name" value="Lipase_3"/>
    <property type="match status" value="1"/>
</dbReference>
<dbReference type="PANTHER" id="PTHR31403:SF7">
    <property type="entry name" value="PHOSPHOLIPASE A1-IGAMMA3, CHLOROPLASTIC"/>
    <property type="match status" value="1"/>
</dbReference>
<dbReference type="AlphaFoldDB" id="A0A0F7SKD9"/>
<keyword evidence="6" id="KW-0442">Lipid degradation</keyword>
<dbReference type="InterPro" id="IPR029058">
    <property type="entry name" value="AB_hydrolase_fold"/>
</dbReference>
<evidence type="ECO:0000313" key="9">
    <source>
        <dbReference type="EMBL" id="CDZ97392.1"/>
    </source>
</evidence>
<evidence type="ECO:0000256" key="5">
    <source>
        <dbReference type="ARBA" id="ARBA00022946"/>
    </source>
</evidence>
<organism evidence="9">
    <name type="scientific">Phaffia rhodozyma</name>
    <name type="common">Yeast</name>
    <name type="synonym">Xanthophyllomyces dendrorhous</name>
    <dbReference type="NCBI Taxonomy" id="264483"/>
    <lineage>
        <taxon>Eukaryota</taxon>
        <taxon>Fungi</taxon>
        <taxon>Dikarya</taxon>
        <taxon>Basidiomycota</taxon>
        <taxon>Agaricomycotina</taxon>
        <taxon>Tremellomycetes</taxon>
        <taxon>Cystofilobasidiales</taxon>
        <taxon>Mrakiaceae</taxon>
        <taxon>Phaffia</taxon>
    </lineage>
</organism>
<evidence type="ECO:0000256" key="6">
    <source>
        <dbReference type="ARBA" id="ARBA00022963"/>
    </source>
</evidence>
<keyword evidence="3" id="KW-0934">Plastid</keyword>
<evidence type="ECO:0000256" key="4">
    <source>
        <dbReference type="ARBA" id="ARBA00022801"/>
    </source>
</evidence>
<protein>
    <submittedName>
        <fullName evidence="9">Predicted lipase</fullName>
    </submittedName>
</protein>